<dbReference type="Proteomes" id="UP000225808">
    <property type="component" value="Segment"/>
</dbReference>
<reference evidence="3 4" key="1">
    <citation type="journal article" date="2016" name="Environ. Microbiol.">
        <title>Genomic diversification of marine cyanophages into stable ecotypes.</title>
        <authorList>
            <person name="Marston M.F."/>
            <person name="Martiny J.B."/>
        </authorList>
    </citation>
    <scope>NUCLEOTIDE SEQUENCE [LARGE SCALE GENOMIC DNA]</scope>
    <source>
        <strain evidence="1">LIS_02_1110</strain>
        <strain evidence="2">Sn_11_0110</strain>
    </source>
</reference>
<protein>
    <submittedName>
        <fullName evidence="2">Uncharacterized protein</fullName>
    </submittedName>
</protein>
<evidence type="ECO:0000313" key="1">
    <source>
        <dbReference type="EMBL" id="AOO13248.1"/>
    </source>
</evidence>
<dbReference type="EMBL" id="KX349298">
    <property type="protein sequence ID" value="AOO13248.1"/>
    <property type="molecule type" value="Genomic_DNA"/>
</dbReference>
<dbReference type="EMBL" id="KX349303">
    <property type="protein sequence ID" value="AOO14331.1"/>
    <property type="molecule type" value="Genomic_DNA"/>
</dbReference>
<evidence type="ECO:0000313" key="2">
    <source>
        <dbReference type="EMBL" id="AOO14331.1"/>
    </source>
</evidence>
<organism evidence="2 3">
    <name type="scientific">Cyanophage S-RIM14</name>
    <dbReference type="NCBI Taxonomy" id="1278423"/>
    <lineage>
        <taxon>Viruses</taxon>
        <taxon>Duplodnaviria</taxon>
        <taxon>Heunggongvirae</taxon>
        <taxon>Uroviricota</taxon>
        <taxon>Caudoviricetes</taxon>
        <taxon>Pantevenvirales</taxon>
        <taxon>Kyanoviridae</taxon>
        <taxon>Ahtivirus</taxon>
        <taxon>Ahtivirus sagseatwo</taxon>
    </lineage>
</organism>
<evidence type="ECO:0000313" key="3">
    <source>
        <dbReference type="Proteomes" id="UP000223711"/>
    </source>
</evidence>
<name>A0A1D7SKY2_9CAUD</name>
<dbReference type="Proteomes" id="UP000223711">
    <property type="component" value="Segment"/>
</dbReference>
<proteinExistence type="predicted"/>
<accession>A0A1D7SKY2</accession>
<sequence>MKMWETKCVGCAKMIPANQCPQVGCYVPSENRYKNSLCKPCWLKTWK</sequence>
<gene>
    <name evidence="1" type="ORF">LIS021110_134</name>
    <name evidence="2" type="ORF">Sn110110_137</name>
</gene>
<evidence type="ECO:0000313" key="4">
    <source>
        <dbReference type="Proteomes" id="UP000225808"/>
    </source>
</evidence>